<reference evidence="1" key="1">
    <citation type="submission" date="2020-01" db="EMBL/GenBank/DDBJ databases">
        <title>Insect and environment-associated Actinomycetes.</title>
        <authorList>
            <person name="Currrie C."/>
            <person name="Chevrette M."/>
            <person name="Carlson C."/>
            <person name="Stubbendieck R."/>
            <person name="Wendt-Pienkowski E."/>
        </authorList>
    </citation>
    <scope>NUCLEOTIDE SEQUENCE</scope>
    <source>
        <strain evidence="1">SID12501</strain>
    </source>
</reference>
<proteinExistence type="predicted"/>
<dbReference type="AlphaFoldDB" id="A0A6B3BQ72"/>
<gene>
    <name evidence="1" type="ORF">G3I71_11580</name>
</gene>
<name>A0A6B3BQ72_9ACTN</name>
<protein>
    <recommendedName>
        <fullName evidence="2">Recombinase family protein</fullName>
    </recommendedName>
</protein>
<evidence type="ECO:0008006" key="2">
    <source>
        <dbReference type="Google" id="ProtNLM"/>
    </source>
</evidence>
<dbReference type="EMBL" id="JAAGLU010000008">
    <property type="protein sequence ID" value="NEC86443.1"/>
    <property type="molecule type" value="Genomic_DNA"/>
</dbReference>
<dbReference type="RefSeq" id="WP_164313896.1">
    <property type="nucleotide sequence ID" value="NZ_JAAGLU010000008.1"/>
</dbReference>
<organism evidence="1">
    <name type="scientific">Streptomyces sp. SID12501</name>
    <dbReference type="NCBI Taxonomy" id="2706042"/>
    <lineage>
        <taxon>Bacteria</taxon>
        <taxon>Bacillati</taxon>
        <taxon>Actinomycetota</taxon>
        <taxon>Actinomycetes</taxon>
        <taxon>Kitasatosporales</taxon>
        <taxon>Streptomycetaceae</taxon>
        <taxon>Streptomyces</taxon>
    </lineage>
</organism>
<accession>A0A6B3BQ72</accession>
<sequence length="122" mass="13445">MHQPRPDRAVVAYLCTTVHTDPQPLLHACDVYARRKGWRVVDVQHDTTGQSDPTNPHQRPALARAIETLSTTEASALLTVSAEMISPLSTERAQVTSRVKHAGGFIHAMGWAEVRSANRRSP</sequence>
<evidence type="ECO:0000313" key="1">
    <source>
        <dbReference type="EMBL" id="NEC86443.1"/>
    </source>
</evidence>
<comment type="caution">
    <text evidence="1">The sequence shown here is derived from an EMBL/GenBank/DDBJ whole genome shotgun (WGS) entry which is preliminary data.</text>
</comment>